<evidence type="ECO:0000259" key="2">
    <source>
        <dbReference type="SMART" id="SM00858"/>
    </source>
</evidence>
<accession>A0A553K5U1</accession>
<sequence length="203" mass="20430">MEFPHKLKRFVAWHRRALAAALAGLGVLLLATQLAPAQDPGTAVVVTTRAVAAGDVLTAADVQVVALPLRALPEGPLPEPADVVGTTAATRIAANTVVQAGMLATTADLADGRALVPIAIPDDQLAGLLAPGSLVSLVYAGEGFEVVTDDARVAALPAAQERSELAVVSARAPLVLLDVPNAIAPTVAALGQRGELSVILGAA</sequence>
<evidence type="ECO:0000313" key="4">
    <source>
        <dbReference type="Proteomes" id="UP000317638"/>
    </source>
</evidence>
<organism evidence="3 4">
    <name type="scientific">Tessaracoccus rhinocerotis</name>
    <dbReference type="NCBI Taxonomy" id="1689449"/>
    <lineage>
        <taxon>Bacteria</taxon>
        <taxon>Bacillati</taxon>
        <taxon>Actinomycetota</taxon>
        <taxon>Actinomycetes</taxon>
        <taxon>Propionibacteriales</taxon>
        <taxon>Propionibacteriaceae</taxon>
        <taxon>Tessaracoccus</taxon>
    </lineage>
</organism>
<dbReference type="Proteomes" id="UP000317638">
    <property type="component" value="Unassembled WGS sequence"/>
</dbReference>
<evidence type="ECO:0000313" key="3">
    <source>
        <dbReference type="EMBL" id="TRY20068.1"/>
    </source>
</evidence>
<dbReference type="SMART" id="SM00858">
    <property type="entry name" value="SAF"/>
    <property type="match status" value="1"/>
</dbReference>
<dbReference type="Pfam" id="PF08666">
    <property type="entry name" value="SAF"/>
    <property type="match status" value="1"/>
</dbReference>
<keyword evidence="4" id="KW-1185">Reference proteome</keyword>
<dbReference type="RefSeq" id="WP_143937152.1">
    <property type="nucleotide sequence ID" value="NZ_VKKG01000001.1"/>
</dbReference>
<gene>
    <name evidence="3" type="ORF">FOJ82_04145</name>
</gene>
<dbReference type="AlphaFoldDB" id="A0A553K5U1"/>
<name>A0A553K5U1_9ACTN</name>
<feature type="domain" description="SAF" evidence="2">
    <location>
        <begin position="42"/>
        <end position="104"/>
    </location>
</feature>
<dbReference type="Gene3D" id="3.90.1210.10">
    <property type="entry name" value="Antifreeze-like/N-acetylneuraminic acid synthase C-terminal domain"/>
    <property type="match status" value="1"/>
</dbReference>
<proteinExistence type="predicted"/>
<dbReference type="EMBL" id="VKKG01000001">
    <property type="protein sequence ID" value="TRY20068.1"/>
    <property type="molecule type" value="Genomic_DNA"/>
</dbReference>
<keyword evidence="1" id="KW-0732">Signal</keyword>
<feature type="signal peptide" evidence="1">
    <location>
        <begin position="1"/>
        <end position="37"/>
    </location>
</feature>
<dbReference type="InterPro" id="IPR013974">
    <property type="entry name" value="SAF"/>
</dbReference>
<dbReference type="OrthoDB" id="3728828at2"/>
<feature type="chain" id="PRO_5022006870" description="SAF domain-containing protein" evidence="1">
    <location>
        <begin position="38"/>
        <end position="203"/>
    </location>
</feature>
<dbReference type="CDD" id="cd11614">
    <property type="entry name" value="SAF_CpaB_FlgA_like"/>
    <property type="match status" value="1"/>
</dbReference>
<comment type="caution">
    <text evidence="3">The sequence shown here is derived from an EMBL/GenBank/DDBJ whole genome shotgun (WGS) entry which is preliminary data.</text>
</comment>
<evidence type="ECO:0000256" key="1">
    <source>
        <dbReference type="SAM" id="SignalP"/>
    </source>
</evidence>
<protein>
    <recommendedName>
        <fullName evidence="2">SAF domain-containing protein</fullName>
    </recommendedName>
</protein>
<reference evidence="3 4" key="1">
    <citation type="submission" date="2019-07" db="EMBL/GenBank/DDBJ databases">
        <authorList>
            <person name="Zhou L.-Y."/>
        </authorList>
    </citation>
    <scope>NUCLEOTIDE SEQUENCE [LARGE SCALE GENOMIC DNA]</scope>
    <source>
        <strain evidence="3 4">YIM 101269</strain>
    </source>
</reference>